<accession>A0A871R9G6</accession>
<comment type="cofactor">
    <cofactor evidence="2">
        <name>Zn(2+)</name>
        <dbReference type="ChEBI" id="CHEBI:29105"/>
    </cofactor>
</comment>
<evidence type="ECO:0000259" key="10">
    <source>
        <dbReference type="SMART" id="SM00849"/>
    </source>
</evidence>
<evidence type="ECO:0000256" key="3">
    <source>
        <dbReference type="ARBA" id="ARBA00004963"/>
    </source>
</evidence>
<comment type="similarity">
    <text evidence="4">Belongs to the metallo-beta-lactamase superfamily. Glyoxalase II family.</text>
</comment>
<dbReference type="Pfam" id="PF00753">
    <property type="entry name" value="Lactamase_B"/>
    <property type="match status" value="1"/>
</dbReference>
<evidence type="ECO:0000313" key="11">
    <source>
        <dbReference type="EMBL" id="QOU20805.1"/>
    </source>
</evidence>
<reference evidence="11" key="2">
    <citation type="journal article" name="BMC Genomics">
        <title>New genome assemblies reveal patterns of domestication and adaptation across Brettanomyces (Dekkera) species.</title>
        <authorList>
            <person name="Roach M.J."/>
            <person name="Borneman A.R."/>
        </authorList>
    </citation>
    <scope>NUCLEOTIDE SEQUENCE</scope>
    <source>
        <strain evidence="11">UCD 2041</strain>
    </source>
</reference>
<evidence type="ECO:0000256" key="8">
    <source>
        <dbReference type="ARBA" id="ARBA00022833"/>
    </source>
</evidence>
<evidence type="ECO:0000256" key="7">
    <source>
        <dbReference type="ARBA" id="ARBA00022801"/>
    </source>
</evidence>
<dbReference type="AlphaFoldDB" id="A0A871R9G6"/>
<dbReference type="EMBL" id="CP063136">
    <property type="protein sequence ID" value="QOU20805.1"/>
    <property type="molecule type" value="Genomic_DNA"/>
</dbReference>
<comment type="catalytic activity">
    <reaction evidence="1">
        <text>an S-(2-hydroxyacyl)glutathione + H2O = a 2-hydroxy carboxylate + glutathione + H(+)</text>
        <dbReference type="Rhea" id="RHEA:21864"/>
        <dbReference type="ChEBI" id="CHEBI:15377"/>
        <dbReference type="ChEBI" id="CHEBI:15378"/>
        <dbReference type="ChEBI" id="CHEBI:57925"/>
        <dbReference type="ChEBI" id="CHEBI:58896"/>
        <dbReference type="ChEBI" id="CHEBI:71261"/>
        <dbReference type="EC" id="3.1.2.6"/>
    </reaction>
</comment>
<reference evidence="11" key="1">
    <citation type="submission" date="2020-10" db="EMBL/GenBank/DDBJ databases">
        <authorList>
            <person name="Palmer J.M."/>
        </authorList>
    </citation>
    <scope>NUCLEOTIDE SEQUENCE</scope>
    <source>
        <strain evidence="11">UCD 2041</strain>
    </source>
</reference>
<keyword evidence="7" id="KW-0378">Hydrolase</keyword>
<dbReference type="GeneID" id="64572444"/>
<evidence type="ECO:0000256" key="5">
    <source>
        <dbReference type="ARBA" id="ARBA00011917"/>
    </source>
</evidence>
<dbReference type="UniPathway" id="UPA00619">
    <property type="reaction ID" value="UER00676"/>
</dbReference>
<dbReference type="SMART" id="SM00849">
    <property type="entry name" value="Lactamase_B"/>
    <property type="match status" value="1"/>
</dbReference>
<dbReference type="Pfam" id="PF16123">
    <property type="entry name" value="HAGH_C"/>
    <property type="match status" value="1"/>
</dbReference>
<dbReference type="RefSeq" id="XP_041137298.1">
    <property type="nucleotide sequence ID" value="XM_041279084.1"/>
</dbReference>
<proteinExistence type="inferred from homology"/>
<evidence type="ECO:0000313" key="12">
    <source>
        <dbReference type="Proteomes" id="UP000663131"/>
    </source>
</evidence>
<evidence type="ECO:0000256" key="4">
    <source>
        <dbReference type="ARBA" id="ARBA00006759"/>
    </source>
</evidence>
<dbReference type="HAMAP" id="MF_01374">
    <property type="entry name" value="Glyoxalase_2"/>
    <property type="match status" value="1"/>
</dbReference>
<protein>
    <recommendedName>
        <fullName evidence="5">hydroxyacylglutathione hydrolase</fullName>
        <ecNumber evidence="5">3.1.2.6</ecNumber>
    </recommendedName>
    <alternativeName>
        <fullName evidence="9">Glyoxalase II</fullName>
    </alternativeName>
</protein>
<dbReference type="InterPro" id="IPR035680">
    <property type="entry name" value="Clx_II_MBL"/>
</dbReference>
<keyword evidence="6" id="KW-0479">Metal-binding</keyword>
<dbReference type="InterPro" id="IPR001279">
    <property type="entry name" value="Metallo-B-lactamas"/>
</dbReference>
<dbReference type="SUPFAM" id="SSF56281">
    <property type="entry name" value="Metallo-hydrolase/oxidoreductase"/>
    <property type="match status" value="1"/>
</dbReference>
<dbReference type="GO" id="GO:0019243">
    <property type="term" value="P:methylglyoxal catabolic process to D-lactate via S-lactoyl-glutathione"/>
    <property type="evidence" value="ECO:0007669"/>
    <property type="project" value="InterPro"/>
</dbReference>
<dbReference type="InterPro" id="IPR017782">
    <property type="entry name" value="Hydroxyacylglutathione_Hdrlase"/>
</dbReference>
<dbReference type="GO" id="GO:0004416">
    <property type="term" value="F:hydroxyacylglutathione hydrolase activity"/>
    <property type="evidence" value="ECO:0007669"/>
    <property type="project" value="UniProtKB-EC"/>
</dbReference>
<dbReference type="GO" id="GO:0046872">
    <property type="term" value="F:metal ion binding"/>
    <property type="evidence" value="ECO:0007669"/>
    <property type="project" value="UniProtKB-KW"/>
</dbReference>
<sequence>MSAASIASCFSKIFIRKMHVTYLPMSWRSGDNYCYLLTDEPSNKSWLIDPAYPSDIMDFLTKKNKTEVTGIVNTHHHYDHAGGNGKLLSSIYKGVPVIGGKDCPYVSYIPSDEEVIQLGKNIEITAYHTPCHTQDSICYYAKDKKTGEKCVFTGDTLFTCGCGRFFEGTADQMIKALQKIADLPPETITYPGHEYTASDVKFAKTVYGDSNKALNKLEEFAGKHEFTTGFFTVKDEKAFNPFFRLSDDDVVRATGKKDPVSVMAELRAMKDSF</sequence>
<comment type="pathway">
    <text evidence="3">Secondary metabolite metabolism; methylglyoxal degradation; (R)-lactate from methylglyoxal: step 2/2.</text>
</comment>
<dbReference type="EC" id="3.1.2.6" evidence="5"/>
<dbReference type="OrthoDB" id="515692at2759"/>
<dbReference type="KEGG" id="bbrx:BRETT_000519"/>
<dbReference type="Gene3D" id="3.60.15.10">
    <property type="entry name" value="Ribonuclease Z/Hydroxyacylglutathione hydrolase-like"/>
    <property type="match status" value="1"/>
</dbReference>
<dbReference type="Proteomes" id="UP000663131">
    <property type="component" value="Chromosome 8"/>
</dbReference>
<evidence type="ECO:0000256" key="1">
    <source>
        <dbReference type="ARBA" id="ARBA00001623"/>
    </source>
</evidence>
<keyword evidence="8" id="KW-0862">Zinc</keyword>
<dbReference type="PANTHER" id="PTHR11935">
    <property type="entry name" value="BETA LACTAMASE DOMAIN"/>
    <property type="match status" value="1"/>
</dbReference>
<evidence type="ECO:0000256" key="6">
    <source>
        <dbReference type="ARBA" id="ARBA00022723"/>
    </source>
</evidence>
<dbReference type="InterPro" id="IPR036866">
    <property type="entry name" value="RibonucZ/Hydroxyglut_hydro"/>
</dbReference>
<evidence type="ECO:0000256" key="9">
    <source>
        <dbReference type="ARBA" id="ARBA00031044"/>
    </source>
</evidence>
<dbReference type="PANTHER" id="PTHR11935:SF94">
    <property type="entry name" value="TENZING NORGAY, ISOFORM C"/>
    <property type="match status" value="1"/>
</dbReference>
<feature type="domain" description="Metallo-beta-lactamase" evidence="10">
    <location>
        <begin position="31"/>
        <end position="193"/>
    </location>
</feature>
<organism evidence="11 12">
    <name type="scientific">Dekkera bruxellensis</name>
    <name type="common">Brettanomyces custersii</name>
    <dbReference type="NCBI Taxonomy" id="5007"/>
    <lineage>
        <taxon>Eukaryota</taxon>
        <taxon>Fungi</taxon>
        <taxon>Dikarya</taxon>
        <taxon>Ascomycota</taxon>
        <taxon>Saccharomycotina</taxon>
        <taxon>Pichiomycetes</taxon>
        <taxon>Pichiales</taxon>
        <taxon>Pichiaceae</taxon>
        <taxon>Brettanomyces</taxon>
    </lineage>
</organism>
<dbReference type="InterPro" id="IPR032282">
    <property type="entry name" value="HAGH_C"/>
</dbReference>
<name>A0A871R9G6_DEKBR</name>
<evidence type="ECO:0000256" key="2">
    <source>
        <dbReference type="ARBA" id="ARBA00001947"/>
    </source>
</evidence>
<dbReference type="CDD" id="cd07723">
    <property type="entry name" value="hydroxyacylglutathione_hydrolase_MBL-fold"/>
    <property type="match status" value="1"/>
</dbReference>
<gene>
    <name evidence="11" type="ORF">BRETT_000519</name>
</gene>